<comment type="caution">
    <text evidence="1">The sequence shown here is derived from an EMBL/GenBank/DDBJ whole genome shotgun (WGS) entry which is preliminary data.</text>
</comment>
<gene>
    <name evidence="1" type="ORF">HPB50_008517</name>
</gene>
<proteinExistence type="predicted"/>
<accession>A0ACB7SHN9</accession>
<dbReference type="Proteomes" id="UP000821845">
    <property type="component" value="Chromosome 4"/>
</dbReference>
<keyword evidence="2" id="KW-1185">Reference proteome</keyword>
<reference evidence="1" key="1">
    <citation type="submission" date="2020-05" db="EMBL/GenBank/DDBJ databases">
        <title>Large-scale comparative analyses of tick genomes elucidate their genetic diversity and vector capacities.</title>
        <authorList>
            <person name="Jia N."/>
            <person name="Wang J."/>
            <person name="Shi W."/>
            <person name="Du L."/>
            <person name="Sun Y."/>
            <person name="Zhan W."/>
            <person name="Jiang J."/>
            <person name="Wang Q."/>
            <person name="Zhang B."/>
            <person name="Ji P."/>
            <person name="Sakyi L.B."/>
            <person name="Cui X."/>
            <person name="Yuan T."/>
            <person name="Jiang B."/>
            <person name="Yang W."/>
            <person name="Lam T.T.-Y."/>
            <person name="Chang Q."/>
            <person name="Ding S."/>
            <person name="Wang X."/>
            <person name="Zhu J."/>
            <person name="Ruan X."/>
            <person name="Zhao L."/>
            <person name="Wei J."/>
            <person name="Que T."/>
            <person name="Du C."/>
            <person name="Cheng J."/>
            <person name="Dai P."/>
            <person name="Han X."/>
            <person name="Huang E."/>
            <person name="Gao Y."/>
            <person name="Liu J."/>
            <person name="Shao H."/>
            <person name="Ye R."/>
            <person name="Li L."/>
            <person name="Wei W."/>
            <person name="Wang X."/>
            <person name="Wang C."/>
            <person name="Yang T."/>
            <person name="Huo Q."/>
            <person name="Li W."/>
            <person name="Guo W."/>
            <person name="Chen H."/>
            <person name="Zhou L."/>
            <person name="Ni X."/>
            <person name="Tian J."/>
            <person name="Zhou Y."/>
            <person name="Sheng Y."/>
            <person name="Liu T."/>
            <person name="Pan Y."/>
            <person name="Xia L."/>
            <person name="Li J."/>
            <person name="Zhao F."/>
            <person name="Cao W."/>
        </authorList>
    </citation>
    <scope>NUCLEOTIDE SEQUENCE</scope>
    <source>
        <strain evidence="1">Hyas-2018</strain>
    </source>
</reference>
<evidence type="ECO:0000313" key="1">
    <source>
        <dbReference type="EMBL" id="KAH6932662.1"/>
    </source>
</evidence>
<protein>
    <submittedName>
        <fullName evidence="1">Uncharacterized protein</fullName>
    </submittedName>
</protein>
<dbReference type="EMBL" id="CM023484">
    <property type="protein sequence ID" value="KAH6932662.1"/>
    <property type="molecule type" value="Genomic_DNA"/>
</dbReference>
<name>A0ACB7SHN9_HYAAI</name>
<sequence>MYLKILGEMFKSLVVRKFNPAKKDADGQVVFSAINCFRKLVNPKSKNKTGATQIFFDSVALPMAYTMYRNILNHAKWDVTKQARVSLIPFFTEGQYFFIQAAQARCANVQQATNDNYLNVRGGATMADMVNIPFARNTPLFANRFGCAKERPMYSSGPLCKGPSKSLKRETEKEYPGVYI</sequence>
<evidence type="ECO:0000313" key="2">
    <source>
        <dbReference type="Proteomes" id="UP000821845"/>
    </source>
</evidence>
<organism evidence="1 2">
    <name type="scientific">Hyalomma asiaticum</name>
    <name type="common">Tick</name>
    <dbReference type="NCBI Taxonomy" id="266040"/>
    <lineage>
        <taxon>Eukaryota</taxon>
        <taxon>Metazoa</taxon>
        <taxon>Ecdysozoa</taxon>
        <taxon>Arthropoda</taxon>
        <taxon>Chelicerata</taxon>
        <taxon>Arachnida</taxon>
        <taxon>Acari</taxon>
        <taxon>Parasitiformes</taxon>
        <taxon>Ixodida</taxon>
        <taxon>Ixodoidea</taxon>
        <taxon>Ixodidae</taxon>
        <taxon>Hyalomminae</taxon>
        <taxon>Hyalomma</taxon>
    </lineage>
</organism>